<keyword evidence="6 8" id="KW-0482">Metalloprotease</keyword>
<evidence type="ECO:0000256" key="4">
    <source>
        <dbReference type="ARBA" id="ARBA00022801"/>
    </source>
</evidence>
<dbReference type="PANTHER" id="PTHR10127:SF780">
    <property type="entry name" value="METALLOENDOPEPTIDASE"/>
    <property type="match status" value="1"/>
</dbReference>
<evidence type="ECO:0000259" key="10">
    <source>
        <dbReference type="PROSITE" id="PS51864"/>
    </source>
</evidence>
<dbReference type="AlphaFoldDB" id="A0AAV2AGI5"/>
<evidence type="ECO:0000256" key="9">
    <source>
        <dbReference type="RuleBase" id="RU361183"/>
    </source>
</evidence>
<feature type="chain" id="PRO_5043102729" description="Metalloendopeptidase" evidence="9">
    <location>
        <begin position="20"/>
        <end position="273"/>
    </location>
</feature>
<keyword evidence="3 8" id="KW-0479">Metal-binding</keyword>
<dbReference type="Gene3D" id="3.40.390.10">
    <property type="entry name" value="Collagenase (Catalytic Domain)"/>
    <property type="match status" value="1"/>
</dbReference>
<gene>
    <name evidence="11" type="ORF">LARSCL_LOCUS12379</name>
</gene>
<dbReference type="PROSITE" id="PS51864">
    <property type="entry name" value="ASTACIN"/>
    <property type="match status" value="1"/>
</dbReference>
<feature type="binding site" evidence="8">
    <location>
        <position position="177"/>
    </location>
    <ligand>
        <name>Zn(2+)</name>
        <dbReference type="ChEBI" id="CHEBI:29105"/>
        <note>catalytic</note>
    </ligand>
</feature>
<keyword evidence="12" id="KW-1185">Reference proteome</keyword>
<comment type="subunit">
    <text evidence="1">Monomer.</text>
</comment>
<comment type="caution">
    <text evidence="11">The sequence shown here is derived from an EMBL/GenBank/DDBJ whole genome shotgun (WGS) entry which is preliminary data.</text>
</comment>
<dbReference type="Proteomes" id="UP001497382">
    <property type="component" value="Unassembled WGS sequence"/>
</dbReference>
<dbReference type="InterPro" id="IPR001506">
    <property type="entry name" value="Peptidase_M12A"/>
</dbReference>
<feature type="active site" evidence="8">
    <location>
        <position position="168"/>
    </location>
</feature>
<dbReference type="CDD" id="cd04280">
    <property type="entry name" value="ZnMc_astacin_like"/>
    <property type="match status" value="1"/>
</dbReference>
<proteinExistence type="predicted"/>
<evidence type="ECO:0000256" key="1">
    <source>
        <dbReference type="ARBA" id="ARBA00011245"/>
    </source>
</evidence>
<evidence type="ECO:0000256" key="8">
    <source>
        <dbReference type="PROSITE-ProRule" id="PRU01211"/>
    </source>
</evidence>
<keyword evidence="9" id="KW-0732">Signal</keyword>
<reference evidence="11 12" key="1">
    <citation type="submission" date="2024-04" db="EMBL/GenBank/DDBJ databases">
        <authorList>
            <person name="Rising A."/>
            <person name="Reimegard J."/>
            <person name="Sonavane S."/>
            <person name="Akerstrom W."/>
            <person name="Nylinder S."/>
            <person name="Hedman E."/>
            <person name="Kallberg Y."/>
        </authorList>
    </citation>
    <scope>NUCLEOTIDE SEQUENCE [LARGE SCALE GENOMIC DNA]</scope>
</reference>
<dbReference type="InterPro" id="IPR024079">
    <property type="entry name" value="MetalloPept_cat_dom_sf"/>
</dbReference>
<dbReference type="GO" id="GO:0004222">
    <property type="term" value="F:metalloendopeptidase activity"/>
    <property type="evidence" value="ECO:0007669"/>
    <property type="project" value="UniProtKB-UniRule"/>
</dbReference>
<sequence length="273" mass="31485">MFWTLLWWVLTHVIRHFLGLSDTVPALEPSVLPYDIDPVNPMRLEQERIAREALHGDPRGDMRFISDDDASYGVGIKDTKYRWPGYPGKPEIPYVIDSSASKLKPLIKKAIDQYHKHTCVKFVERKSQKDYVRIVKDKGCWSYVGKIGGNQTLSLGKGCEYEGTIVHELGHAVGLYHEQQRSDRDTYITVNMGNVLRGYESNFNKIPLSRELRYTSYDCDSIMHYGEYAFSKQPKKLKTMVGKKADCKPKEPYEKSGLTTRDMDIVNKMYQCK</sequence>
<keyword evidence="4 8" id="KW-0378">Hydrolase</keyword>
<evidence type="ECO:0000256" key="7">
    <source>
        <dbReference type="ARBA" id="ARBA00025529"/>
    </source>
</evidence>
<dbReference type="GO" id="GO:0006508">
    <property type="term" value="P:proteolysis"/>
    <property type="evidence" value="ECO:0007669"/>
    <property type="project" value="UniProtKB-KW"/>
</dbReference>
<dbReference type="PANTHER" id="PTHR10127">
    <property type="entry name" value="DISCOIDIN, CUB, EGF, LAMININ , AND ZINC METALLOPROTEASE DOMAIN CONTAINING"/>
    <property type="match status" value="1"/>
</dbReference>
<dbReference type="SUPFAM" id="SSF55486">
    <property type="entry name" value="Metalloproteases ('zincins'), catalytic domain"/>
    <property type="match status" value="1"/>
</dbReference>
<keyword evidence="5 8" id="KW-0862">Zinc</keyword>
<dbReference type="GO" id="GO:0008270">
    <property type="term" value="F:zinc ion binding"/>
    <property type="evidence" value="ECO:0007669"/>
    <property type="project" value="UniProtKB-UniRule"/>
</dbReference>
<comment type="caution">
    <text evidence="8">Lacks conserved residue(s) required for the propagation of feature annotation.</text>
</comment>
<name>A0AAV2AGI5_9ARAC</name>
<evidence type="ECO:0000256" key="5">
    <source>
        <dbReference type="ARBA" id="ARBA00022833"/>
    </source>
</evidence>
<feature type="binding site" evidence="8">
    <location>
        <position position="171"/>
    </location>
    <ligand>
        <name>Zn(2+)</name>
        <dbReference type="ChEBI" id="CHEBI:29105"/>
        <note>catalytic</note>
    </ligand>
</feature>
<keyword evidence="2 8" id="KW-0645">Protease</keyword>
<dbReference type="InterPro" id="IPR006026">
    <property type="entry name" value="Peptidase_Metallo"/>
</dbReference>
<evidence type="ECO:0000256" key="2">
    <source>
        <dbReference type="ARBA" id="ARBA00022670"/>
    </source>
</evidence>
<feature type="binding site" evidence="8">
    <location>
        <position position="167"/>
    </location>
    <ligand>
        <name>Zn(2+)</name>
        <dbReference type="ChEBI" id="CHEBI:29105"/>
        <note>catalytic</note>
    </ligand>
</feature>
<feature type="signal peptide" evidence="9">
    <location>
        <begin position="1"/>
        <end position="19"/>
    </location>
</feature>
<protein>
    <recommendedName>
        <fullName evidence="9">Metalloendopeptidase</fullName>
        <ecNumber evidence="9">3.4.24.-</ecNumber>
    </recommendedName>
</protein>
<evidence type="ECO:0000313" key="12">
    <source>
        <dbReference type="Proteomes" id="UP001497382"/>
    </source>
</evidence>
<evidence type="ECO:0000256" key="3">
    <source>
        <dbReference type="ARBA" id="ARBA00022723"/>
    </source>
</evidence>
<dbReference type="EMBL" id="CAXIEN010000163">
    <property type="protein sequence ID" value="CAL1283063.1"/>
    <property type="molecule type" value="Genomic_DNA"/>
</dbReference>
<accession>A0AAV2AGI5</accession>
<evidence type="ECO:0000313" key="11">
    <source>
        <dbReference type="EMBL" id="CAL1283063.1"/>
    </source>
</evidence>
<feature type="domain" description="Peptidase M12A" evidence="10">
    <location>
        <begin position="74"/>
        <end position="273"/>
    </location>
</feature>
<dbReference type="EC" id="3.4.24.-" evidence="9"/>
<evidence type="ECO:0000256" key="6">
    <source>
        <dbReference type="ARBA" id="ARBA00023049"/>
    </source>
</evidence>
<comment type="cofactor">
    <cofactor evidence="8 9">
        <name>Zn(2+)</name>
        <dbReference type="ChEBI" id="CHEBI:29105"/>
    </cofactor>
    <text evidence="8 9">Binds 1 zinc ion per subunit.</text>
</comment>
<dbReference type="Pfam" id="PF01400">
    <property type="entry name" value="Astacin"/>
    <property type="match status" value="1"/>
</dbReference>
<dbReference type="InterPro" id="IPR034035">
    <property type="entry name" value="Astacin-like_dom"/>
</dbReference>
<dbReference type="PRINTS" id="PR00480">
    <property type="entry name" value="ASTACIN"/>
</dbReference>
<dbReference type="SMART" id="SM00235">
    <property type="entry name" value="ZnMc"/>
    <property type="match status" value="1"/>
</dbReference>
<comment type="function">
    <text evidence="7">Zinc metalloprotease. Provoques deadhesion of endothelial cells from cell cultures, and also degradation of fibronectin, fibrinogen and gelatin in vitro. Its role in the venom is not fully understood but it might act as a spreading factor that facilitates diffusion of other venom toxins. Alternatively, it might be involved in the proteolytic processing of other venom toxins or it might play a role in extra-oral digestion of prey.</text>
</comment>
<organism evidence="11 12">
    <name type="scientific">Larinioides sclopetarius</name>
    <dbReference type="NCBI Taxonomy" id="280406"/>
    <lineage>
        <taxon>Eukaryota</taxon>
        <taxon>Metazoa</taxon>
        <taxon>Ecdysozoa</taxon>
        <taxon>Arthropoda</taxon>
        <taxon>Chelicerata</taxon>
        <taxon>Arachnida</taxon>
        <taxon>Araneae</taxon>
        <taxon>Araneomorphae</taxon>
        <taxon>Entelegynae</taxon>
        <taxon>Araneoidea</taxon>
        <taxon>Araneidae</taxon>
        <taxon>Larinioides</taxon>
    </lineage>
</organism>